<dbReference type="Gene3D" id="3.40.50.720">
    <property type="entry name" value="NAD(P)-binding Rossmann-like Domain"/>
    <property type="match status" value="1"/>
</dbReference>
<dbReference type="RefSeq" id="XP_049145575.1">
    <property type="nucleotide sequence ID" value="XM_049288431.1"/>
</dbReference>
<evidence type="ECO:0000256" key="1">
    <source>
        <dbReference type="ARBA" id="ARBA00006484"/>
    </source>
</evidence>
<dbReference type="Proteomes" id="UP000830671">
    <property type="component" value="Chromosome 5"/>
</dbReference>
<keyword evidence="5" id="KW-1185">Reference proteome</keyword>
<dbReference type="InterPro" id="IPR020904">
    <property type="entry name" value="Sc_DH/Rdtase_CS"/>
</dbReference>
<accession>A0A9Q8SWL7</accession>
<dbReference type="EMBL" id="CP019477">
    <property type="protein sequence ID" value="UQC83957.1"/>
    <property type="molecule type" value="Genomic_DNA"/>
</dbReference>
<organism evidence="4 5">
    <name type="scientific">Colletotrichum lupini</name>
    <dbReference type="NCBI Taxonomy" id="145971"/>
    <lineage>
        <taxon>Eukaryota</taxon>
        <taxon>Fungi</taxon>
        <taxon>Dikarya</taxon>
        <taxon>Ascomycota</taxon>
        <taxon>Pezizomycotina</taxon>
        <taxon>Sordariomycetes</taxon>
        <taxon>Hypocreomycetidae</taxon>
        <taxon>Glomerellales</taxon>
        <taxon>Glomerellaceae</taxon>
        <taxon>Colletotrichum</taxon>
        <taxon>Colletotrichum acutatum species complex</taxon>
    </lineage>
</organism>
<protein>
    <submittedName>
        <fullName evidence="4">Short-chain dehydrogenase</fullName>
    </submittedName>
</protein>
<dbReference type="PRINTS" id="PR00080">
    <property type="entry name" value="SDRFAMILY"/>
</dbReference>
<evidence type="ECO:0000256" key="2">
    <source>
        <dbReference type="ARBA" id="ARBA00022857"/>
    </source>
</evidence>
<dbReference type="AlphaFoldDB" id="A0A9Q8SWL7"/>
<name>A0A9Q8SWL7_9PEZI</name>
<reference evidence="4" key="1">
    <citation type="journal article" date="2021" name="Mol. Plant Microbe Interact.">
        <title>Complete Genome Sequence of the Plant-Pathogenic Fungus Colletotrichum lupini.</title>
        <authorList>
            <person name="Baroncelli R."/>
            <person name="Pensec F."/>
            <person name="Da Lio D."/>
            <person name="Boufleur T."/>
            <person name="Vicente I."/>
            <person name="Sarrocco S."/>
            <person name="Picot A."/>
            <person name="Baraldi E."/>
            <person name="Sukno S."/>
            <person name="Thon M."/>
            <person name="Le Floch G."/>
        </authorList>
    </citation>
    <scope>NUCLEOTIDE SEQUENCE</scope>
    <source>
        <strain evidence="4">IMI 504893</strain>
    </source>
</reference>
<dbReference type="Pfam" id="PF13561">
    <property type="entry name" value="adh_short_C2"/>
    <property type="match status" value="1"/>
</dbReference>
<dbReference type="GO" id="GO:0016491">
    <property type="term" value="F:oxidoreductase activity"/>
    <property type="evidence" value="ECO:0007669"/>
    <property type="project" value="UniProtKB-KW"/>
</dbReference>
<dbReference type="FunFam" id="3.40.50.720:FF:000084">
    <property type="entry name" value="Short-chain dehydrogenase reductase"/>
    <property type="match status" value="1"/>
</dbReference>
<evidence type="ECO:0000313" key="4">
    <source>
        <dbReference type="EMBL" id="UQC83957.1"/>
    </source>
</evidence>
<dbReference type="GeneID" id="73343441"/>
<evidence type="ECO:0000256" key="3">
    <source>
        <dbReference type="ARBA" id="ARBA00023002"/>
    </source>
</evidence>
<dbReference type="InterPro" id="IPR036291">
    <property type="entry name" value="NAD(P)-bd_dom_sf"/>
</dbReference>
<dbReference type="PROSITE" id="PS00061">
    <property type="entry name" value="ADH_SHORT"/>
    <property type="match status" value="1"/>
</dbReference>
<dbReference type="InterPro" id="IPR002347">
    <property type="entry name" value="SDR_fam"/>
</dbReference>
<sequence length="289" mass="30067">MSVRTAPLWPGGALIVYGGEDIFITPKPDTTNMSNLKGKVIAITGAASGIGLATAKHLANLGARVSISDVDEPLLATVAADLTKLHGADNVYSRVVDVRDRKAVEAWIAETVEKLGPLDGAANVAGVLGRQGNLATVTQIEDDEWDFVMGVNARGILNAMRAEIPALAEEGQGKSIVNVSSVAGHYGLEYHGAYTASKHAVVGLTKSAAREFGRKGLRINAICPGAIDTPILRTALAAKTTETGADVFEPLLGRVGQPEEVATTIAFLLGDESSYVTGQAWLVDGGSIP</sequence>
<gene>
    <name evidence="4" type="ORF">CLUP02_09453</name>
</gene>
<evidence type="ECO:0000313" key="5">
    <source>
        <dbReference type="Proteomes" id="UP000830671"/>
    </source>
</evidence>
<proteinExistence type="inferred from homology"/>
<dbReference type="PRINTS" id="PR00081">
    <property type="entry name" value="GDHRDH"/>
</dbReference>
<dbReference type="PANTHER" id="PTHR24321:SF8">
    <property type="entry name" value="ESTRADIOL 17-BETA-DEHYDROGENASE 8-RELATED"/>
    <property type="match status" value="1"/>
</dbReference>
<keyword evidence="3" id="KW-0560">Oxidoreductase</keyword>
<keyword evidence="2" id="KW-0521">NADP</keyword>
<dbReference type="KEGG" id="clup:CLUP02_09453"/>
<dbReference type="PANTHER" id="PTHR24321">
    <property type="entry name" value="DEHYDROGENASES, SHORT CHAIN"/>
    <property type="match status" value="1"/>
</dbReference>
<dbReference type="CDD" id="cd05233">
    <property type="entry name" value="SDR_c"/>
    <property type="match status" value="1"/>
</dbReference>
<dbReference type="SUPFAM" id="SSF51735">
    <property type="entry name" value="NAD(P)-binding Rossmann-fold domains"/>
    <property type="match status" value="1"/>
</dbReference>
<comment type="similarity">
    <text evidence="1">Belongs to the short-chain dehydrogenases/reductases (SDR) family.</text>
</comment>